<comment type="caution">
    <text evidence="1">The sequence shown here is derived from an EMBL/GenBank/DDBJ whole genome shotgun (WGS) entry which is preliminary data.</text>
</comment>
<sequence length="245" mass="27348">MVGRACECLSYSGDSRETHSRSQGDANVGVAAFRRTANCIWSFRVGTEFTARASGKGGRSSRDIRIRHVQRLAATVNSRGLRPLARFSRYFGMRKERLIPASDMFESRTRRQKECSAHSAFAARRSNQVNPTEAYPPRLCGRTCAPVAGLIPQAVLLPQPSSRACLLKTLCARRRGARACGCVHRRYAAPVADARHPAAAYHFSGSRRTSLNSFHHRSEQLPYRDLRRRRKFAPDSVGVSNTTDR</sequence>
<reference evidence="1 2" key="1">
    <citation type="submission" date="2020-08" db="EMBL/GenBank/DDBJ databases">
        <title>Genomic Encyclopedia of Type Strains, Phase IV (KMG-V): Genome sequencing to study the core and pangenomes of soil and plant-associated prokaryotes.</title>
        <authorList>
            <person name="Whitman W."/>
        </authorList>
    </citation>
    <scope>NUCLEOTIDE SEQUENCE [LARGE SCALE GENOMIC DNA]</scope>
    <source>
        <strain evidence="1 2">SEMIA 4013</strain>
    </source>
</reference>
<dbReference type="EMBL" id="JACIIK010000005">
    <property type="protein sequence ID" value="MBB6202485.1"/>
    <property type="molecule type" value="Genomic_DNA"/>
</dbReference>
<protein>
    <submittedName>
        <fullName evidence="1">Uncharacterized protein</fullName>
    </submittedName>
</protein>
<proteinExistence type="predicted"/>
<dbReference type="Proteomes" id="UP000518681">
    <property type="component" value="Unassembled WGS sequence"/>
</dbReference>
<evidence type="ECO:0000313" key="1">
    <source>
        <dbReference type="EMBL" id="MBB6202485.1"/>
    </source>
</evidence>
<organism evidence="1 2">
    <name type="scientific">Paraburkholderia fungorum</name>
    <dbReference type="NCBI Taxonomy" id="134537"/>
    <lineage>
        <taxon>Bacteria</taxon>
        <taxon>Pseudomonadati</taxon>
        <taxon>Pseudomonadota</taxon>
        <taxon>Betaproteobacteria</taxon>
        <taxon>Burkholderiales</taxon>
        <taxon>Burkholderiaceae</taxon>
        <taxon>Paraburkholderia</taxon>
    </lineage>
</organism>
<name>A0AAW3UYE2_9BURK</name>
<dbReference type="AlphaFoldDB" id="A0AAW3UYE2"/>
<evidence type="ECO:0000313" key="2">
    <source>
        <dbReference type="Proteomes" id="UP000518681"/>
    </source>
</evidence>
<accession>A0AAW3UYE2</accession>
<gene>
    <name evidence="1" type="ORF">GGD69_003344</name>
</gene>